<reference evidence="1 3" key="1">
    <citation type="journal article" date="2017" name="Nature">
        <title>The sunflower genome provides insights into oil metabolism, flowering and Asterid evolution.</title>
        <authorList>
            <person name="Badouin H."/>
            <person name="Gouzy J."/>
            <person name="Grassa C.J."/>
            <person name="Murat F."/>
            <person name="Staton S.E."/>
            <person name="Cottret L."/>
            <person name="Lelandais-Briere C."/>
            <person name="Owens G.L."/>
            <person name="Carrere S."/>
            <person name="Mayjonade B."/>
            <person name="Legrand L."/>
            <person name="Gill N."/>
            <person name="Kane N.C."/>
            <person name="Bowers J.E."/>
            <person name="Hubner S."/>
            <person name="Bellec A."/>
            <person name="Berard A."/>
            <person name="Berges H."/>
            <person name="Blanchet N."/>
            <person name="Boniface M.C."/>
            <person name="Brunel D."/>
            <person name="Catrice O."/>
            <person name="Chaidir N."/>
            <person name="Claudel C."/>
            <person name="Donnadieu C."/>
            <person name="Faraut T."/>
            <person name="Fievet G."/>
            <person name="Helmstetter N."/>
            <person name="King M."/>
            <person name="Knapp S.J."/>
            <person name="Lai Z."/>
            <person name="Le Paslier M.C."/>
            <person name="Lippi Y."/>
            <person name="Lorenzon L."/>
            <person name="Mandel J.R."/>
            <person name="Marage G."/>
            <person name="Marchand G."/>
            <person name="Marquand E."/>
            <person name="Bret-Mestries E."/>
            <person name="Morien E."/>
            <person name="Nambeesan S."/>
            <person name="Nguyen T."/>
            <person name="Pegot-Espagnet P."/>
            <person name="Pouilly N."/>
            <person name="Raftis F."/>
            <person name="Sallet E."/>
            <person name="Schiex T."/>
            <person name="Thomas J."/>
            <person name="Vandecasteele C."/>
            <person name="Vares D."/>
            <person name="Vear F."/>
            <person name="Vautrin S."/>
            <person name="Crespi M."/>
            <person name="Mangin B."/>
            <person name="Burke J.M."/>
            <person name="Salse J."/>
            <person name="Munos S."/>
            <person name="Vincourt P."/>
            <person name="Rieseberg L.H."/>
            <person name="Langlade N.B."/>
        </authorList>
    </citation>
    <scope>NUCLEOTIDE SEQUENCE [LARGE SCALE GENOMIC DNA]</scope>
    <source>
        <strain evidence="3">cv. SF193</strain>
        <tissue evidence="1">Leaves</tissue>
    </source>
</reference>
<evidence type="ECO:0000313" key="2">
    <source>
        <dbReference type="EMBL" id="OTG14944.1"/>
    </source>
</evidence>
<dbReference type="Gramene" id="mRNA:HanXRQr2_Chr09g0386331">
    <property type="protein sequence ID" value="mRNA:HanXRQr2_Chr09g0386331"/>
    <property type="gene ID" value="HanXRQr2_Chr09g0386331"/>
</dbReference>
<dbReference type="Proteomes" id="UP000215914">
    <property type="component" value="Chromosome 9"/>
</dbReference>
<proteinExistence type="predicted"/>
<protein>
    <submittedName>
        <fullName evidence="2">Uncharacterized protein</fullName>
    </submittedName>
</protein>
<accession>A0A251TVK3</accession>
<dbReference type="AlphaFoldDB" id="A0A251TVK3"/>
<gene>
    <name evidence="2" type="ORF">HannXRQ_Chr09g0254971</name>
    <name evidence="1" type="ORF">HanXRQr2_Chr09g0386331</name>
</gene>
<organism evidence="2 3">
    <name type="scientific">Helianthus annuus</name>
    <name type="common">Common sunflower</name>
    <dbReference type="NCBI Taxonomy" id="4232"/>
    <lineage>
        <taxon>Eukaryota</taxon>
        <taxon>Viridiplantae</taxon>
        <taxon>Streptophyta</taxon>
        <taxon>Embryophyta</taxon>
        <taxon>Tracheophyta</taxon>
        <taxon>Spermatophyta</taxon>
        <taxon>Magnoliopsida</taxon>
        <taxon>eudicotyledons</taxon>
        <taxon>Gunneridae</taxon>
        <taxon>Pentapetalae</taxon>
        <taxon>asterids</taxon>
        <taxon>campanulids</taxon>
        <taxon>Asterales</taxon>
        <taxon>Asteraceae</taxon>
        <taxon>Asteroideae</taxon>
        <taxon>Heliantheae alliance</taxon>
        <taxon>Heliantheae</taxon>
        <taxon>Helianthus</taxon>
    </lineage>
</organism>
<sequence>MVVVVVVKGGEDEVGGVRGCIWLYSKLKVCSLQFWCCIICSFGCNLIHLHTHLFLAKHTHVERENGRNREAAWPSHLLRWRRHGGAVVESRRRYGGVMTELLRRPLI</sequence>
<evidence type="ECO:0000313" key="3">
    <source>
        <dbReference type="Proteomes" id="UP000215914"/>
    </source>
</evidence>
<evidence type="ECO:0000313" key="1">
    <source>
        <dbReference type="EMBL" id="KAF5790705.1"/>
    </source>
</evidence>
<reference evidence="1" key="3">
    <citation type="submission" date="2020-06" db="EMBL/GenBank/DDBJ databases">
        <title>Helianthus annuus Genome sequencing and assembly Release 2.</title>
        <authorList>
            <person name="Gouzy J."/>
            <person name="Langlade N."/>
            <person name="Munos S."/>
        </authorList>
    </citation>
    <scope>NUCLEOTIDE SEQUENCE</scope>
    <source>
        <tissue evidence="1">Leaves</tissue>
    </source>
</reference>
<reference evidence="2" key="2">
    <citation type="submission" date="2017-02" db="EMBL/GenBank/DDBJ databases">
        <title>Sunflower complete genome.</title>
        <authorList>
            <person name="Langlade N."/>
            <person name="Munos S."/>
        </authorList>
    </citation>
    <scope>NUCLEOTIDE SEQUENCE [LARGE SCALE GENOMIC DNA]</scope>
    <source>
        <tissue evidence="2">Leaves</tissue>
    </source>
</reference>
<keyword evidence="3" id="KW-1185">Reference proteome</keyword>
<dbReference type="EMBL" id="MNCJ02000324">
    <property type="protein sequence ID" value="KAF5790705.1"/>
    <property type="molecule type" value="Genomic_DNA"/>
</dbReference>
<name>A0A251TVK3_HELAN</name>
<dbReference type="InParanoid" id="A0A251TVK3"/>
<dbReference type="EMBL" id="CM007898">
    <property type="protein sequence ID" value="OTG14944.1"/>
    <property type="molecule type" value="Genomic_DNA"/>
</dbReference>